<gene>
    <name evidence="1" type="ORF">BX611_1465</name>
</gene>
<protein>
    <recommendedName>
        <fullName evidence="3">Outer membrane protein beta-barrel domain-containing protein</fullName>
    </recommendedName>
</protein>
<name>A0A3D9RPR0_9FLAO</name>
<accession>A0A3D9RPR0</accession>
<organism evidence="1 2">
    <name type="scientific">Lutibacter oceani</name>
    <dbReference type="NCBI Taxonomy" id="1853311"/>
    <lineage>
        <taxon>Bacteria</taxon>
        <taxon>Pseudomonadati</taxon>
        <taxon>Bacteroidota</taxon>
        <taxon>Flavobacteriia</taxon>
        <taxon>Flavobacteriales</taxon>
        <taxon>Flavobacteriaceae</taxon>
        <taxon>Lutibacter</taxon>
    </lineage>
</organism>
<sequence>MPLMLLCPKLFGQDKDILITGKVSFVNSKNIYVKFENTKNINIGDTLKFLNQEKPCLLVQNKSSKSVICISLFNCEIEKGAIVYHNYTNNDSKKEEIDKKTIIIENKKIIKNIEKSEKELDAIERIRGKLSVASYSDFKPSNNNSHRMMYRFSINAQNIDNSKISLETYLNYRQYFQSKDSAVRQRENVFNIYNLALKYDITPTFLLTVGRKINNKTSSLGAIDGLQAEKFFGNSYVGIIAGFRPDINDYNFNSDLLEYGGYFGRITNNQNFQSQTTLGILQQTNKGLIDRRYAYFQHSSAVLKKLFLFSSMEFDLYNKVDTLTSNTIDLTNLYASAKYKFSRKLDLMVSYDSRKRILYYETFQTEIERLLNDNEARQGLRLRLNLKPTKFLYAGASYSKRFQSSTQNKSNNINAYMSSSKIPGIGGRLSINFNKNTSNYLESTIISIRHSRELILNKLSADFYFRMVDYDYFNENSTNKQNYYGSSLSLRISKSLKFNLFGEMSVISGEKNNYRINTSISKRFKNKRKTKIF</sequence>
<evidence type="ECO:0000313" key="2">
    <source>
        <dbReference type="Proteomes" id="UP000256429"/>
    </source>
</evidence>
<proteinExistence type="predicted"/>
<keyword evidence="2" id="KW-1185">Reference proteome</keyword>
<reference evidence="1 2" key="1">
    <citation type="submission" date="2018-08" db="EMBL/GenBank/DDBJ databases">
        <title>Genomic Encyclopedia of Type Strains, Phase III (KMG-III): the genomes of soil and plant-associated and newly described type strains.</title>
        <authorList>
            <person name="Whitman W."/>
        </authorList>
    </citation>
    <scope>NUCLEOTIDE SEQUENCE [LARGE SCALE GENOMIC DNA]</scope>
    <source>
        <strain evidence="1 2">325-5</strain>
    </source>
</reference>
<dbReference type="OrthoDB" id="1112098at2"/>
<evidence type="ECO:0000313" key="1">
    <source>
        <dbReference type="EMBL" id="REE81923.1"/>
    </source>
</evidence>
<dbReference type="AlphaFoldDB" id="A0A3D9RPR0"/>
<dbReference type="EMBL" id="QTTQ01000010">
    <property type="protein sequence ID" value="REE81923.1"/>
    <property type="molecule type" value="Genomic_DNA"/>
</dbReference>
<comment type="caution">
    <text evidence="1">The sequence shown here is derived from an EMBL/GenBank/DDBJ whole genome shotgun (WGS) entry which is preliminary data.</text>
</comment>
<dbReference type="Proteomes" id="UP000256429">
    <property type="component" value="Unassembled WGS sequence"/>
</dbReference>
<evidence type="ECO:0008006" key="3">
    <source>
        <dbReference type="Google" id="ProtNLM"/>
    </source>
</evidence>